<dbReference type="GO" id="GO:0004869">
    <property type="term" value="F:cysteine-type endopeptidase inhibitor activity"/>
    <property type="evidence" value="ECO:0007669"/>
    <property type="project" value="UniProtKB-KW"/>
</dbReference>
<dbReference type="InterPro" id="IPR046350">
    <property type="entry name" value="Cystatin_sf"/>
</dbReference>
<gene>
    <name evidence="6" type="primary">LOC107463765</name>
</gene>
<accession>A0A6P5MS46</accession>
<dbReference type="RefSeq" id="XP_020987375.1">
    <property type="nucleotide sequence ID" value="XM_021131716.2"/>
</dbReference>
<dbReference type="CDD" id="cd00042">
    <property type="entry name" value="CY"/>
    <property type="match status" value="1"/>
</dbReference>
<keyword evidence="1" id="KW-0646">Protease inhibitor</keyword>
<evidence type="ECO:0000259" key="4">
    <source>
        <dbReference type="Pfam" id="PF00031"/>
    </source>
</evidence>
<keyword evidence="2" id="KW-0789">Thiol protease inhibitor</keyword>
<dbReference type="Proteomes" id="UP000515211">
    <property type="component" value="Chromosome 9"/>
</dbReference>
<evidence type="ECO:0000313" key="5">
    <source>
        <dbReference type="Proteomes" id="UP000515211"/>
    </source>
</evidence>
<protein>
    <submittedName>
        <fullName evidence="6">Uncharacterized protein LOC107463765</fullName>
    </submittedName>
</protein>
<dbReference type="InterPro" id="IPR000010">
    <property type="entry name" value="Cystatin_dom"/>
</dbReference>
<dbReference type="Pfam" id="PF00031">
    <property type="entry name" value="Cystatin"/>
    <property type="match status" value="1"/>
</dbReference>
<keyword evidence="5" id="KW-1185">Reference proteome</keyword>
<evidence type="ECO:0000256" key="3">
    <source>
        <dbReference type="SAM" id="MobiDB-lite"/>
    </source>
</evidence>
<reference evidence="6" key="2">
    <citation type="submission" date="2025-08" db="UniProtKB">
        <authorList>
            <consortium name="RefSeq"/>
        </authorList>
    </citation>
    <scope>IDENTIFICATION</scope>
    <source>
        <tissue evidence="6">Whole plant</tissue>
    </source>
</reference>
<dbReference type="SUPFAM" id="SSF54403">
    <property type="entry name" value="Cystatin/monellin"/>
    <property type="match status" value="1"/>
</dbReference>
<dbReference type="PANTHER" id="PTHR31228">
    <property type="entry name" value="CYSTATIN/MONELLIN SUPERFAMILY PROTEIN"/>
    <property type="match status" value="1"/>
</dbReference>
<sequence>MATVGDKSGRDEIDDKLNNTVEVVTSSDEDPDSGSGSDLDSDYEIDDELNNTVKVVTSSDEDSDSDSDSDSGLDHPIGGNAHINIDERYEKLLSNYAKQALQVYNDQKNASYELDHLVKASSHGVAGMMYYITFTAHSGDNAPQTFDARVWLKIMNFGTEITFCEMATD</sequence>
<name>A0A6P5MS46_ARADU</name>
<evidence type="ECO:0000256" key="2">
    <source>
        <dbReference type="ARBA" id="ARBA00022704"/>
    </source>
</evidence>
<dbReference type="GeneID" id="107463765"/>
<dbReference type="AlphaFoldDB" id="A0A6P5MS46"/>
<reference evidence="5" key="1">
    <citation type="journal article" date="2016" name="Nat. Genet.">
        <title>The genome sequences of Arachis duranensis and Arachis ipaensis, the diploid ancestors of cultivated peanut.</title>
        <authorList>
            <person name="Bertioli D.J."/>
            <person name="Cannon S.B."/>
            <person name="Froenicke L."/>
            <person name="Huang G."/>
            <person name="Farmer A.D."/>
            <person name="Cannon E.K."/>
            <person name="Liu X."/>
            <person name="Gao D."/>
            <person name="Clevenger J."/>
            <person name="Dash S."/>
            <person name="Ren L."/>
            <person name="Moretzsohn M.C."/>
            <person name="Shirasawa K."/>
            <person name="Huang W."/>
            <person name="Vidigal B."/>
            <person name="Abernathy B."/>
            <person name="Chu Y."/>
            <person name="Niederhuth C.E."/>
            <person name="Umale P."/>
            <person name="Araujo A.C."/>
            <person name="Kozik A."/>
            <person name="Kim K.D."/>
            <person name="Burow M.D."/>
            <person name="Varshney R.K."/>
            <person name="Wang X."/>
            <person name="Zhang X."/>
            <person name="Barkley N."/>
            <person name="Guimaraes P.M."/>
            <person name="Isobe S."/>
            <person name="Guo B."/>
            <person name="Liao B."/>
            <person name="Stalker H.T."/>
            <person name="Schmitz R.J."/>
            <person name="Scheffler B.E."/>
            <person name="Leal-Bertioli S.C."/>
            <person name="Xun X."/>
            <person name="Jackson S.A."/>
            <person name="Michelmore R."/>
            <person name="Ozias-Akins P."/>
        </authorList>
    </citation>
    <scope>NUCLEOTIDE SEQUENCE [LARGE SCALE GENOMIC DNA]</scope>
    <source>
        <strain evidence="5">cv. V14167</strain>
    </source>
</reference>
<dbReference type="PANTHER" id="PTHR31228:SF22">
    <property type="entry name" value="CYSTATIN_MONELLIN SUPERFAMILY PROTEIN"/>
    <property type="match status" value="1"/>
</dbReference>
<dbReference type="KEGG" id="adu:107463765"/>
<feature type="region of interest" description="Disordered" evidence="3">
    <location>
        <begin position="1"/>
        <end position="80"/>
    </location>
</feature>
<feature type="compositionally biased region" description="Basic and acidic residues" evidence="3">
    <location>
        <begin position="7"/>
        <end position="17"/>
    </location>
</feature>
<dbReference type="NCBIfam" id="TIGR01638">
    <property type="entry name" value="Atha_cystat_rel"/>
    <property type="match status" value="1"/>
</dbReference>
<evidence type="ECO:0000256" key="1">
    <source>
        <dbReference type="ARBA" id="ARBA00022690"/>
    </source>
</evidence>
<organism evidence="5 6">
    <name type="scientific">Arachis duranensis</name>
    <name type="common">Wild peanut</name>
    <dbReference type="NCBI Taxonomy" id="130453"/>
    <lineage>
        <taxon>Eukaryota</taxon>
        <taxon>Viridiplantae</taxon>
        <taxon>Streptophyta</taxon>
        <taxon>Embryophyta</taxon>
        <taxon>Tracheophyta</taxon>
        <taxon>Spermatophyta</taxon>
        <taxon>Magnoliopsida</taxon>
        <taxon>eudicotyledons</taxon>
        <taxon>Gunneridae</taxon>
        <taxon>Pentapetalae</taxon>
        <taxon>rosids</taxon>
        <taxon>fabids</taxon>
        <taxon>Fabales</taxon>
        <taxon>Fabaceae</taxon>
        <taxon>Papilionoideae</taxon>
        <taxon>50 kb inversion clade</taxon>
        <taxon>dalbergioids sensu lato</taxon>
        <taxon>Dalbergieae</taxon>
        <taxon>Pterocarpus clade</taxon>
        <taxon>Arachis</taxon>
    </lineage>
</organism>
<proteinExistence type="predicted"/>
<feature type="compositionally biased region" description="Acidic residues" evidence="3">
    <location>
        <begin position="39"/>
        <end position="49"/>
    </location>
</feature>
<evidence type="ECO:0000313" key="6">
    <source>
        <dbReference type="RefSeq" id="XP_020987375.1"/>
    </source>
</evidence>
<feature type="compositionally biased region" description="Acidic residues" evidence="3">
    <location>
        <begin position="59"/>
        <end position="71"/>
    </location>
</feature>
<dbReference type="InterPro" id="IPR006525">
    <property type="entry name" value="Cystatin-related_pln"/>
</dbReference>
<dbReference type="Gene3D" id="3.10.450.10">
    <property type="match status" value="1"/>
</dbReference>
<feature type="domain" description="Cystatin" evidence="4">
    <location>
        <begin position="93"/>
        <end position="141"/>
    </location>
</feature>